<gene>
    <name evidence="8" type="ORF">HMPREF2137_04710</name>
</gene>
<comment type="similarity">
    <text evidence="2">Belongs to the SusD family.</text>
</comment>
<organism evidence="8 9">
    <name type="scientific">Hoylesella buccalis DNF00853</name>
    <dbReference type="NCBI Taxonomy" id="1401074"/>
    <lineage>
        <taxon>Bacteria</taxon>
        <taxon>Pseudomonadati</taxon>
        <taxon>Bacteroidota</taxon>
        <taxon>Bacteroidia</taxon>
        <taxon>Bacteroidales</taxon>
        <taxon>Prevotellaceae</taxon>
        <taxon>Hoylesella</taxon>
    </lineage>
</organism>
<comment type="caution">
    <text evidence="8">The sequence shown here is derived from an EMBL/GenBank/DDBJ whole genome shotgun (WGS) entry which is preliminary data.</text>
</comment>
<dbReference type="Gene3D" id="1.25.40.390">
    <property type="match status" value="1"/>
</dbReference>
<dbReference type="InterPro" id="IPR011990">
    <property type="entry name" value="TPR-like_helical_dom_sf"/>
</dbReference>
<dbReference type="GO" id="GO:0009279">
    <property type="term" value="C:cell outer membrane"/>
    <property type="evidence" value="ECO:0007669"/>
    <property type="project" value="UniProtKB-SubCell"/>
</dbReference>
<comment type="subcellular location">
    <subcellularLocation>
        <location evidence="1">Cell outer membrane</location>
    </subcellularLocation>
</comment>
<dbReference type="InterPro" id="IPR033985">
    <property type="entry name" value="SusD-like_N"/>
</dbReference>
<keyword evidence="3" id="KW-0732">Signal</keyword>
<dbReference type="Pfam" id="PF14322">
    <property type="entry name" value="SusD-like_3"/>
    <property type="match status" value="1"/>
</dbReference>
<evidence type="ECO:0000256" key="2">
    <source>
        <dbReference type="ARBA" id="ARBA00006275"/>
    </source>
</evidence>
<dbReference type="EMBL" id="JRNN01000042">
    <property type="protein sequence ID" value="KGF35461.1"/>
    <property type="molecule type" value="Genomic_DNA"/>
</dbReference>
<dbReference type="OrthoDB" id="5694214at2"/>
<accession>A0A095ZM52</accession>
<evidence type="ECO:0000313" key="8">
    <source>
        <dbReference type="EMBL" id="KGF35461.1"/>
    </source>
</evidence>
<dbReference type="Proteomes" id="UP000029556">
    <property type="component" value="Unassembled WGS sequence"/>
</dbReference>
<evidence type="ECO:0000256" key="4">
    <source>
        <dbReference type="ARBA" id="ARBA00023136"/>
    </source>
</evidence>
<feature type="domain" description="RagB/SusD" evidence="6">
    <location>
        <begin position="315"/>
        <end position="572"/>
    </location>
</feature>
<reference evidence="8 9" key="1">
    <citation type="submission" date="2014-07" db="EMBL/GenBank/DDBJ databases">
        <authorList>
            <person name="McCorrison J."/>
            <person name="Sanka R."/>
            <person name="Torralba M."/>
            <person name="Gillis M."/>
            <person name="Haft D.H."/>
            <person name="Methe B."/>
            <person name="Sutton G."/>
            <person name="Nelson K.E."/>
        </authorList>
    </citation>
    <scope>NUCLEOTIDE SEQUENCE [LARGE SCALE GENOMIC DNA]</scope>
    <source>
        <strain evidence="8 9">DNF00853</strain>
    </source>
</reference>
<evidence type="ECO:0000256" key="5">
    <source>
        <dbReference type="ARBA" id="ARBA00023237"/>
    </source>
</evidence>
<evidence type="ECO:0000256" key="1">
    <source>
        <dbReference type="ARBA" id="ARBA00004442"/>
    </source>
</evidence>
<dbReference type="SUPFAM" id="SSF48452">
    <property type="entry name" value="TPR-like"/>
    <property type="match status" value="1"/>
</dbReference>
<evidence type="ECO:0000256" key="3">
    <source>
        <dbReference type="ARBA" id="ARBA00022729"/>
    </source>
</evidence>
<evidence type="ECO:0000313" key="9">
    <source>
        <dbReference type="Proteomes" id="UP000029556"/>
    </source>
</evidence>
<evidence type="ECO:0000259" key="6">
    <source>
        <dbReference type="Pfam" id="PF07980"/>
    </source>
</evidence>
<dbReference type="Pfam" id="PF07980">
    <property type="entry name" value="SusD_RagB"/>
    <property type="match status" value="1"/>
</dbReference>
<dbReference type="RefSeq" id="WP_036872321.1">
    <property type="nucleotide sequence ID" value="NZ_JRNN01000042.1"/>
</dbReference>
<evidence type="ECO:0000259" key="7">
    <source>
        <dbReference type="Pfam" id="PF14322"/>
    </source>
</evidence>
<protein>
    <submittedName>
        <fullName evidence="8">Membrane protein</fullName>
    </submittedName>
</protein>
<keyword evidence="5" id="KW-0998">Cell outer membrane</keyword>
<proteinExistence type="inferred from homology"/>
<dbReference type="InterPro" id="IPR012944">
    <property type="entry name" value="SusD_RagB_dom"/>
</dbReference>
<dbReference type="AlphaFoldDB" id="A0A095ZM52"/>
<feature type="domain" description="SusD-like N-terminal" evidence="7">
    <location>
        <begin position="53"/>
        <end position="218"/>
    </location>
</feature>
<name>A0A095ZM52_9BACT</name>
<keyword evidence="4" id="KW-0472">Membrane</keyword>
<dbReference type="PROSITE" id="PS51257">
    <property type="entry name" value="PROKAR_LIPOPROTEIN"/>
    <property type="match status" value="1"/>
</dbReference>
<sequence length="572" mass="64029">MKKYIFGTLLLSTALLSGCSLDETPKSAFSEQEAFKSSTLIYANSVANVYSSIQNYIYGEAGGAIHTLQQYSSDESMIPGRQGDWVDGGKWQNFFLHNFDSSVDMYRNIWNQIYTIIGQSNKGIDKLNDLQNNEDAATYVYELRALRAIFYYYLMDLWGQVPLVTSSKINTNDVVQSNRADVFKFVVSELEACLPHLADDMSQNEGKYYGRITKPVVYMCLVKCAMNSPLYTINPTSATSYQAFVGNDMSGNNTVSETLGANVTELGKKVSITVDGKARNAWETVKYCVEKLEALGYTLQPNYADNFTISNQNSKENIFTRPNDDKTYRYYDYNLMRSLHYNHAGAIGYSAWNGACATVFAMNVYGYGTADVDPRLKLNYYTDKDYMEDTGKPVEDGATGQDLEYLPLKPQVDFPAGANAHDVKCAGARMKKYQLDLTSSTNGITNNDLVVWRYADALLLKAEAEYRLGNTGAALAAINTVRARVGAPALTSLTLNVISNERLKELAWEGVRRMDAIRYGIFTQPTKDRYEGVWHNAVAGNYLNDTQGYTTIYPIPYDVMSLNKNLKQNPGY</sequence>